<evidence type="ECO:0000256" key="1">
    <source>
        <dbReference type="ARBA" id="ARBA00010641"/>
    </source>
</evidence>
<evidence type="ECO:0000259" key="6">
    <source>
        <dbReference type="Pfam" id="PF04542"/>
    </source>
</evidence>
<keyword evidence="5" id="KW-0804">Transcription</keyword>
<dbReference type="InterPro" id="IPR013324">
    <property type="entry name" value="RNA_pol_sigma_r3/r4-like"/>
</dbReference>
<dbReference type="Pfam" id="PF04542">
    <property type="entry name" value="Sigma70_r2"/>
    <property type="match status" value="1"/>
</dbReference>
<sequence>MTFNEFYAQNKTLVYRLCRARTNKDLAEESTARAFIEVWKRWDKVSVMDSPIAYTVTIARNIAYKEYLKSKARIFLGLDTVDDIPDAQLSPEAYTVHTETLEELWDGINQLSYREKEIIILKDLEDRSFQECSEILKLSLTATKSLRHRARKKLMKILSNQFEVTE</sequence>
<reference evidence="9" key="1">
    <citation type="submission" date="2016-10" db="EMBL/GenBank/DDBJ databases">
        <authorList>
            <person name="Varghese N."/>
            <person name="Submissions S."/>
        </authorList>
    </citation>
    <scope>NUCLEOTIDE SEQUENCE [LARGE SCALE GENOMIC DNA]</scope>
    <source>
        <strain evidence="9">ATCC 43811</strain>
    </source>
</reference>
<name>A0A1I1E138_BREAD</name>
<dbReference type="InterPro" id="IPR013249">
    <property type="entry name" value="RNA_pol_sigma70_r4_t2"/>
</dbReference>
<dbReference type="Gene3D" id="1.10.10.10">
    <property type="entry name" value="Winged helix-like DNA-binding domain superfamily/Winged helix DNA-binding domain"/>
    <property type="match status" value="1"/>
</dbReference>
<keyword evidence="2" id="KW-0805">Transcription regulation</keyword>
<evidence type="ECO:0000256" key="5">
    <source>
        <dbReference type="ARBA" id="ARBA00023163"/>
    </source>
</evidence>
<evidence type="ECO:0000313" key="9">
    <source>
        <dbReference type="Proteomes" id="UP000240042"/>
    </source>
</evidence>
<dbReference type="InterPro" id="IPR014284">
    <property type="entry name" value="RNA_pol_sigma-70_dom"/>
</dbReference>
<dbReference type="EMBL" id="FOKY01000006">
    <property type="protein sequence ID" value="SFB80891.1"/>
    <property type="molecule type" value="Genomic_DNA"/>
</dbReference>
<dbReference type="AlphaFoldDB" id="A0A1I1E138"/>
<evidence type="ECO:0000256" key="3">
    <source>
        <dbReference type="ARBA" id="ARBA00023082"/>
    </source>
</evidence>
<proteinExistence type="inferred from homology"/>
<dbReference type="GO" id="GO:0003677">
    <property type="term" value="F:DNA binding"/>
    <property type="evidence" value="ECO:0007669"/>
    <property type="project" value="UniProtKB-KW"/>
</dbReference>
<protein>
    <submittedName>
        <fullName evidence="8">Sigma-70 region 2</fullName>
    </submittedName>
</protein>
<gene>
    <name evidence="8" type="ORF">SAMN02745150_00883</name>
</gene>
<dbReference type="InterPro" id="IPR036388">
    <property type="entry name" value="WH-like_DNA-bd_sf"/>
</dbReference>
<feature type="domain" description="RNA polymerase sigma factor 70 region 4 type 2" evidence="7">
    <location>
        <begin position="102"/>
        <end position="154"/>
    </location>
</feature>
<comment type="similarity">
    <text evidence="1">Belongs to the sigma-70 factor family. ECF subfamily.</text>
</comment>
<dbReference type="PANTHER" id="PTHR43133:SF8">
    <property type="entry name" value="RNA POLYMERASE SIGMA FACTOR HI_1459-RELATED"/>
    <property type="match status" value="1"/>
</dbReference>
<dbReference type="GO" id="GO:0006352">
    <property type="term" value="P:DNA-templated transcription initiation"/>
    <property type="evidence" value="ECO:0007669"/>
    <property type="project" value="InterPro"/>
</dbReference>
<evidence type="ECO:0000256" key="2">
    <source>
        <dbReference type="ARBA" id="ARBA00023015"/>
    </source>
</evidence>
<dbReference type="SUPFAM" id="SSF88946">
    <property type="entry name" value="Sigma2 domain of RNA polymerase sigma factors"/>
    <property type="match status" value="1"/>
</dbReference>
<dbReference type="InterPro" id="IPR007627">
    <property type="entry name" value="RNA_pol_sigma70_r2"/>
</dbReference>
<evidence type="ECO:0000259" key="7">
    <source>
        <dbReference type="Pfam" id="PF08281"/>
    </source>
</evidence>
<dbReference type="Proteomes" id="UP000240042">
    <property type="component" value="Unassembled WGS sequence"/>
</dbReference>
<dbReference type="NCBIfam" id="TIGR02937">
    <property type="entry name" value="sigma70-ECF"/>
    <property type="match status" value="1"/>
</dbReference>
<evidence type="ECO:0000313" key="8">
    <source>
        <dbReference type="EMBL" id="SFB80891.1"/>
    </source>
</evidence>
<dbReference type="GO" id="GO:0016987">
    <property type="term" value="F:sigma factor activity"/>
    <property type="evidence" value="ECO:0007669"/>
    <property type="project" value="UniProtKB-KW"/>
</dbReference>
<dbReference type="Pfam" id="PF08281">
    <property type="entry name" value="Sigma70_r4_2"/>
    <property type="match status" value="1"/>
</dbReference>
<dbReference type="SUPFAM" id="SSF88659">
    <property type="entry name" value="Sigma3 and sigma4 domains of RNA polymerase sigma factors"/>
    <property type="match status" value="1"/>
</dbReference>
<dbReference type="InterPro" id="IPR013325">
    <property type="entry name" value="RNA_pol_sigma_r2"/>
</dbReference>
<dbReference type="OrthoDB" id="286291at2"/>
<dbReference type="RefSeq" id="WP_092319034.1">
    <property type="nucleotide sequence ID" value="NZ_FOKY01000006.1"/>
</dbReference>
<dbReference type="STRING" id="34097.SAMN02745150_00883"/>
<organism evidence="8 9">
    <name type="scientific">Brevinema andersonii</name>
    <dbReference type="NCBI Taxonomy" id="34097"/>
    <lineage>
        <taxon>Bacteria</taxon>
        <taxon>Pseudomonadati</taxon>
        <taxon>Spirochaetota</taxon>
        <taxon>Spirochaetia</taxon>
        <taxon>Brevinematales</taxon>
        <taxon>Brevinemataceae</taxon>
        <taxon>Brevinema</taxon>
    </lineage>
</organism>
<keyword evidence="3" id="KW-0731">Sigma factor</keyword>
<keyword evidence="4" id="KW-0238">DNA-binding</keyword>
<dbReference type="Gene3D" id="1.10.1740.10">
    <property type="match status" value="1"/>
</dbReference>
<feature type="domain" description="RNA polymerase sigma-70 region 2" evidence="6">
    <location>
        <begin position="6"/>
        <end position="71"/>
    </location>
</feature>
<evidence type="ECO:0000256" key="4">
    <source>
        <dbReference type="ARBA" id="ARBA00023125"/>
    </source>
</evidence>
<dbReference type="InterPro" id="IPR039425">
    <property type="entry name" value="RNA_pol_sigma-70-like"/>
</dbReference>
<keyword evidence="9" id="KW-1185">Reference proteome</keyword>
<dbReference type="CDD" id="cd06171">
    <property type="entry name" value="Sigma70_r4"/>
    <property type="match status" value="1"/>
</dbReference>
<accession>A0A1I1E138</accession>
<dbReference type="PANTHER" id="PTHR43133">
    <property type="entry name" value="RNA POLYMERASE ECF-TYPE SIGMA FACTO"/>
    <property type="match status" value="1"/>
</dbReference>